<dbReference type="SUPFAM" id="SSF55298">
    <property type="entry name" value="YjgF-like"/>
    <property type="match status" value="1"/>
</dbReference>
<evidence type="ECO:0000313" key="2">
    <source>
        <dbReference type="Proteomes" id="UP000054903"/>
    </source>
</evidence>
<dbReference type="CDD" id="cd02199">
    <property type="entry name" value="YjgF_YER057c_UK114_like_1"/>
    <property type="match status" value="1"/>
</dbReference>
<dbReference type="Gene3D" id="3.30.1330.40">
    <property type="entry name" value="RutC-like"/>
    <property type="match status" value="1"/>
</dbReference>
<protein>
    <submittedName>
        <fullName evidence="1">Endoribonuclease L-PSP</fullName>
    </submittedName>
</protein>
<dbReference type="InterPro" id="IPR035959">
    <property type="entry name" value="RutC-like_sf"/>
</dbReference>
<comment type="caution">
    <text evidence="1">The sequence shown here is derived from an EMBL/GenBank/DDBJ whole genome shotgun (WGS) entry which is preliminary data.</text>
</comment>
<dbReference type="Proteomes" id="UP000054903">
    <property type="component" value="Unassembled WGS sequence"/>
</dbReference>
<dbReference type="AlphaFoldDB" id="A0A158E7D6"/>
<dbReference type="STRING" id="1777138.AWB77_06519"/>
<dbReference type="InterPro" id="IPR013813">
    <property type="entry name" value="Endoribo_LPSP/chorism_mut-like"/>
</dbReference>
<gene>
    <name evidence="1" type="ORF">AWB77_06519</name>
</gene>
<dbReference type="PANTHER" id="PTHR43760">
    <property type="entry name" value="ENDORIBONUCLEASE-RELATED"/>
    <property type="match status" value="1"/>
</dbReference>
<dbReference type="PANTHER" id="PTHR43760:SF1">
    <property type="entry name" value="ENDORIBONUCLEASE L-PSP_CHORISMATE MUTASE-LIKE DOMAIN-CONTAINING PROTEIN"/>
    <property type="match status" value="1"/>
</dbReference>
<sequence length="173" mass="18847">MTDESMRIESRLRDMSIELPLNEVGPSYYGTKYGKMKPHYEYGQLLLLSGQTAGIDADGNARFPGRVGRSISVEDARQAARQTGINCVAAIKNAVGDLDRVVGFARVLNFVACDPDFTAPHLVASAMTDFLVDVFGEEIAVAPRATIGVTSLADDYCFETWVTVEIAEPARRP</sequence>
<dbReference type="EMBL" id="FCNX02000025">
    <property type="protein sequence ID" value="SAL02316.1"/>
    <property type="molecule type" value="Genomic_DNA"/>
</dbReference>
<accession>A0A158E7D6</accession>
<reference evidence="1" key="1">
    <citation type="submission" date="2016-01" db="EMBL/GenBank/DDBJ databases">
        <authorList>
            <person name="Peeters C."/>
        </authorList>
    </citation>
    <scope>NUCLEOTIDE SEQUENCE</scope>
    <source>
        <strain evidence="1">LMG 29320</strain>
    </source>
</reference>
<dbReference type="OrthoDB" id="8587942at2"/>
<evidence type="ECO:0000313" key="1">
    <source>
        <dbReference type="EMBL" id="SAL02316.1"/>
    </source>
</evidence>
<proteinExistence type="predicted"/>
<name>A0A158E7D6_9BURK</name>
<keyword evidence="2" id="KW-1185">Reference proteome</keyword>
<organism evidence="1 2">
    <name type="scientific">Caballeronia fortuita</name>
    <dbReference type="NCBI Taxonomy" id="1777138"/>
    <lineage>
        <taxon>Bacteria</taxon>
        <taxon>Pseudomonadati</taxon>
        <taxon>Pseudomonadota</taxon>
        <taxon>Betaproteobacteria</taxon>
        <taxon>Burkholderiales</taxon>
        <taxon>Burkholderiaceae</taxon>
        <taxon>Caballeronia</taxon>
    </lineage>
</organism>